<evidence type="ECO:0000259" key="1">
    <source>
        <dbReference type="Pfam" id="PF13716"/>
    </source>
</evidence>
<dbReference type="InterPro" id="IPR001251">
    <property type="entry name" value="CRAL-TRIO_dom"/>
</dbReference>
<dbReference type="PANTHER" id="PTHR48411">
    <property type="entry name" value="OS01G0948300 PROTEIN"/>
    <property type="match status" value="1"/>
</dbReference>
<proteinExistence type="predicted"/>
<name>A0AAW2M6Q0_9LAMI</name>
<protein>
    <recommendedName>
        <fullName evidence="1">CRAL-TRIO domain-containing protein</fullName>
    </recommendedName>
</protein>
<dbReference type="InterPro" id="IPR036865">
    <property type="entry name" value="CRAL-TRIO_dom_sf"/>
</dbReference>
<organism evidence="2">
    <name type="scientific">Sesamum angustifolium</name>
    <dbReference type="NCBI Taxonomy" id="2727405"/>
    <lineage>
        <taxon>Eukaryota</taxon>
        <taxon>Viridiplantae</taxon>
        <taxon>Streptophyta</taxon>
        <taxon>Embryophyta</taxon>
        <taxon>Tracheophyta</taxon>
        <taxon>Spermatophyta</taxon>
        <taxon>Magnoliopsida</taxon>
        <taxon>eudicotyledons</taxon>
        <taxon>Gunneridae</taxon>
        <taxon>Pentapetalae</taxon>
        <taxon>asterids</taxon>
        <taxon>lamiids</taxon>
        <taxon>Lamiales</taxon>
        <taxon>Pedaliaceae</taxon>
        <taxon>Sesamum</taxon>
    </lineage>
</organism>
<gene>
    <name evidence="2" type="ORF">Sangu_1791900</name>
</gene>
<feature type="domain" description="CRAL-TRIO" evidence="1">
    <location>
        <begin position="2"/>
        <end position="128"/>
    </location>
</feature>
<dbReference type="AlphaFoldDB" id="A0AAW2M6Q0"/>
<dbReference type="PANTHER" id="PTHR48411:SF1">
    <property type="entry name" value="OS01G0948300 PROTEIN"/>
    <property type="match status" value="1"/>
</dbReference>
<reference evidence="2" key="1">
    <citation type="submission" date="2020-06" db="EMBL/GenBank/DDBJ databases">
        <authorList>
            <person name="Li T."/>
            <person name="Hu X."/>
            <person name="Zhang T."/>
            <person name="Song X."/>
            <person name="Zhang H."/>
            <person name="Dai N."/>
            <person name="Sheng W."/>
            <person name="Hou X."/>
            <person name="Wei L."/>
        </authorList>
    </citation>
    <scope>NUCLEOTIDE SEQUENCE</scope>
    <source>
        <strain evidence="2">G01</strain>
        <tissue evidence="2">Leaf</tissue>
    </source>
</reference>
<dbReference type="Gene3D" id="3.40.525.10">
    <property type="entry name" value="CRAL-TRIO lipid binding domain"/>
    <property type="match status" value="1"/>
</dbReference>
<dbReference type="SUPFAM" id="SSF52087">
    <property type="entry name" value="CRAL/TRIO domain"/>
    <property type="match status" value="1"/>
</dbReference>
<dbReference type="Pfam" id="PF13716">
    <property type="entry name" value="CRAL_TRIO_2"/>
    <property type="match status" value="1"/>
</dbReference>
<sequence length="182" mass="21320">MVVVGAHFLLRCLDLERFVLYVVKEFEPLIQKPYTIVYFHSAASLQMQPDLGWMKRLEQILGRKHQRNLHAIYVLHPTFGLKNCSIAMQLFVDDVVWKKVVYVDRLLQLFAYVPREQLSIPDFVFQHDLEVNEGKALSWIQEQNTSISDRRCCTLAVPLFSCARQNISNLQHCEILFLIPWS</sequence>
<evidence type="ECO:0000313" key="2">
    <source>
        <dbReference type="EMBL" id="KAL0327139.1"/>
    </source>
</evidence>
<accession>A0AAW2M6Q0</accession>
<dbReference type="EMBL" id="JACGWK010000011">
    <property type="protein sequence ID" value="KAL0327139.1"/>
    <property type="molecule type" value="Genomic_DNA"/>
</dbReference>
<comment type="caution">
    <text evidence="2">The sequence shown here is derived from an EMBL/GenBank/DDBJ whole genome shotgun (WGS) entry which is preliminary data.</text>
</comment>
<reference evidence="2" key="2">
    <citation type="journal article" date="2024" name="Plant">
        <title>Genomic evolution and insights into agronomic trait innovations of Sesamum species.</title>
        <authorList>
            <person name="Miao H."/>
            <person name="Wang L."/>
            <person name="Qu L."/>
            <person name="Liu H."/>
            <person name="Sun Y."/>
            <person name="Le M."/>
            <person name="Wang Q."/>
            <person name="Wei S."/>
            <person name="Zheng Y."/>
            <person name="Lin W."/>
            <person name="Duan Y."/>
            <person name="Cao H."/>
            <person name="Xiong S."/>
            <person name="Wang X."/>
            <person name="Wei L."/>
            <person name="Li C."/>
            <person name="Ma Q."/>
            <person name="Ju M."/>
            <person name="Zhao R."/>
            <person name="Li G."/>
            <person name="Mu C."/>
            <person name="Tian Q."/>
            <person name="Mei H."/>
            <person name="Zhang T."/>
            <person name="Gao T."/>
            <person name="Zhang H."/>
        </authorList>
    </citation>
    <scope>NUCLEOTIDE SEQUENCE</scope>
    <source>
        <strain evidence="2">G01</strain>
    </source>
</reference>